<reference evidence="2 3" key="1">
    <citation type="submission" date="2020-05" db="EMBL/GenBank/DDBJ databases">
        <authorList>
            <person name="Khan S.A."/>
            <person name="Jeon C.O."/>
            <person name="Chun B.H."/>
        </authorList>
    </citation>
    <scope>NUCLEOTIDE SEQUENCE [LARGE SCALE GENOMIC DNA]</scope>
    <source>
        <strain evidence="2 3">B156</strain>
    </source>
</reference>
<evidence type="ECO:0000256" key="1">
    <source>
        <dbReference type="SAM" id="SignalP"/>
    </source>
</evidence>
<name>A0A849K906_9BURK</name>
<reference evidence="2 3" key="2">
    <citation type="submission" date="2020-06" db="EMBL/GenBank/DDBJ databases">
        <title>Ramlibacter rhizophilus sp. nov., isolated from rhizosphere soil of national flower Mugunghwa from South Korea.</title>
        <authorList>
            <person name="Zheng-Fei Y."/>
            <person name="Huan T."/>
        </authorList>
    </citation>
    <scope>NUCLEOTIDE SEQUENCE [LARGE SCALE GENOMIC DNA]</scope>
    <source>
        <strain evidence="2 3">B156</strain>
    </source>
</reference>
<feature type="chain" id="PRO_5032609517" evidence="1">
    <location>
        <begin position="25"/>
        <end position="182"/>
    </location>
</feature>
<feature type="signal peptide" evidence="1">
    <location>
        <begin position="1"/>
        <end position="24"/>
    </location>
</feature>
<proteinExistence type="predicted"/>
<evidence type="ECO:0000313" key="2">
    <source>
        <dbReference type="EMBL" id="NNU41966.1"/>
    </source>
</evidence>
<dbReference type="InterPro" id="IPR018550">
    <property type="entry name" value="Lipid-A_deacylase-rel"/>
</dbReference>
<sequence length="182" mass="19621">MNPVRPLKACLAALALGAATAASASTALPFPEWVFVEGGMAHRGGSLASVGLGWRLPWGGATPVGRFSSRLEAHVTRWSLPTDRDGRWRTGQLVLVPLVRHTWQTVLAPLFVEGGIGVSYLHDPAPDASTRWNFHDTVAIGALVGPLQRYELSLRLVHQSNAGLRKPNPGMNSVQLRFALAF</sequence>
<evidence type="ECO:0000313" key="3">
    <source>
        <dbReference type="Proteomes" id="UP000552954"/>
    </source>
</evidence>
<comment type="caution">
    <text evidence="2">The sequence shown here is derived from an EMBL/GenBank/DDBJ whole genome shotgun (WGS) entry which is preliminary data.</text>
</comment>
<dbReference type="EMBL" id="JABFCS010000001">
    <property type="protein sequence ID" value="NNU41966.1"/>
    <property type="molecule type" value="Genomic_DNA"/>
</dbReference>
<dbReference type="AlphaFoldDB" id="A0A849K906"/>
<dbReference type="RefSeq" id="WP_171556378.1">
    <property type="nucleotide sequence ID" value="NZ_JABFCS010000001.1"/>
</dbReference>
<dbReference type="Pfam" id="PF09411">
    <property type="entry name" value="PagL"/>
    <property type="match status" value="1"/>
</dbReference>
<dbReference type="Gene3D" id="2.40.160.20">
    <property type="match status" value="1"/>
</dbReference>
<keyword evidence="1" id="KW-0732">Signal</keyword>
<organism evidence="2 3">
    <name type="scientific">Ramlibacter montanisoli</name>
    <dbReference type="NCBI Taxonomy" id="2732512"/>
    <lineage>
        <taxon>Bacteria</taxon>
        <taxon>Pseudomonadati</taxon>
        <taxon>Pseudomonadota</taxon>
        <taxon>Betaproteobacteria</taxon>
        <taxon>Burkholderiales</taxon>
        <taxon>Comamonadaceae</taxon>
        <taxon>Ramlibacter</taxon>
    </lineage>
</organism>
<protein>
    <submittedName>
        <fullName evidence="2">Acyloxyacyl hydrolase</fullName>
    </submittedName>
</protein>
<dbReference type="GO" id="GO:0016787">
    <property type="term" value="F:hydrolase activity"/>
    <property type="evidence" value="ECO:0007669"/>
    <property type="project" value="UniProtKB-KW"/>
</dbReference>
<keyword evidence="2" id="KW-0378">Hydrolase</keyword>
<accession>A0A849K906</accession>
<gene>
    <name evidence="2" type="ORF">HK415_00510</name>
</gene>
<keyword evidence="3" id="KW-1185">Reference proteome</keyword>
<dbReference type="Proteomes" id="UP000552954">
    <property type="component" value="Unassembled WGS sequence"/>
</dbReference>